<sequence length="98" mass="10384">MTDAIKKCSANETAACCCMDVGTVMDNSDCTADWSAVYPDRAAAEAALAQLTCNARAVESEPCTIESEISEGADGVRLQATFTFSCQAESMIFQLGLR</sequence>
<accession>A0A085JGY3</accession>
<dbReference type="InterPro" id="IPR005272">
    <property type="entry name" value="DUF406"/>
</dbReference>
<dbReference type="AlphaFoldDB" id="A0A085JGY3"/>
<protein>
    <submittedName>
        <fullName evidence="2">C4-dicarboxylate transport protein</fullName>
    </submittedName>
</protein>
<keyword evidence="3" id="KW-1185">Reference proteome</keyword>
<dbReference type="InterPro" id="IPR035571">
    <property type="entry name" value="UPF0234-like_C"/>
</dbReference>
<name>A0A085JGY3_9GAMM</name>
<dbReference type="EMBL" id="JMPR01000028">
    <property type="protein sequence ID" value="KFD19729.1"/>
    <property type="molecule type" value="Genomic_DNA"/>
</dbReference>
<evidence type="ECO:0000313" key="2">
    <source>
        <dbReference type="EMBL" id="KFD19729.1"/>
    </source>
</evidence>
<dbReference type="Pfam" id="PF04175">
    <property type="entry name" value="DUF406"/>
    <property type="match status" value="1"/>
</dbReference>
<reference evidence="2 3" key="1">
    <citation type="submission" date="2014-05" db="EMBL/GenBank/DDBJ databases">
        <title>ATOL: Assembling a taxonomically balanced genome-scale reconstruction of the evolutionary history of the Enterobacteriaceae.</title>
        <authorList>
            <person name="Plunkett G.III."/>
            <person name="Neeno-Eckwall E.C."/>
            <person name="Glasner J.D."/>
            <person name="Perna N.T."/>
        </authorList>
    </citation>
    <scope>NUCLEOTIDE SEQUENCE [LARGE SCALE GENOMIC DNA]</scope>
    <source>
        <strain evidence="2 3">ATCC 33301</strain>
    </source>
</reference>
<dbReference type="Proteomes" id="UP000028602">
    <property type="component" value="Unassembled WGS sequence"/>
</dbReference>
<evidence type="ECO:0000256" key="1">
    <source>
        <dbReference type="ARBA" id="ARBA00006201"/>
    </source>
</evidence>
<dbReference type="NCBIfam" id="TIGR00743">
    <property type="entry name" value="DUF406 family protein"/>
    <property type="match status" value="1"/>
</dbReference>
<dbReference type="eggNOG" id="COG3691">
    <property type="taxonomic scope" value="Bacteria"/>
</dbReference>
<evidence type="ECO:0000313" key="3">
    <source>
        <dbReference type="Proteomes" id="UP000028602"/>
    </source>
</evidence>
<gene>
    <name evidence="2" type="primary">yiiS</name>
    <name evidence="2" type="ORF">GTPT_1661</name>
</gene>
<comment type="similarity">
    <text evidence="1">Belongs to the UPF0381 family.</text>
</comment>
<proteinExistence type="inferred from homology"/>
<comment type="caution">
    <text evidence="2">The sequence shown here is derived from an EMBL/GenBank/DDBJ whole genome shotgun (WGS) entry which is preliminary data.</text>
</comment>
<dbReference type="PANTHER" id="PTHR38769:SF1">
    <property type="entry name" value="UPF0381 PROTEIN YFCZ-RELATED"/>
    <property type="match status" value="1"/>
</dbReference>
<dbReference type="PANTHER" id="PTHR38769">
    <property type="entry name" value="UPF0381 PROTEIN YFCZ-RELATED"/>
    <property type="match status" value="1"/>
</dbReference>
<dbReference type="RefSeq" id="WP_081671420.1">
    <property type="nucleotide sequence ID" value="NZ_ATMJ01000002.1"/>
</dbReference>
<dbReference type="Gene3D" id="3.30.70.860">
    <property type="match status" value="1"/>
</dbReference>
<dbReference type="OrthoDB" id="6198608at2"/>
<organism evidence="2 3">
    <name type="scientific">Tatumella ptyseos ATCC 33301</name>
    <dbReference type="NCBI Taxonomy" id="1005995"/>
    <lineage>
        <taxon>Bacteria</taxon>
        <taxon>Pseudomonadati</taxon>
        <taxon>Pseudomonadota</taxon>
        <taxon>Gammaproteobacteria</taxon>
        <taxon>Enterobacterales</taxon>
        <taxon>Erwiniaceae</taxon>
        <taxon>Tatumella</taxon>
    </lineage>
</organism>
<dbReference type="GO" id="GO:0005829">
    <property type="term" value="C:cytosol"/>
    <property type="evidence" value="ECO:0007669"/>
    <property type="project" value="TreeGrafter"/>
</dbReference>